<gene>
    <name evidence="3" type="ORF">PV06_00301</name>
</gene>
<dbReference type="STRING" id="215243.A0A0D2B5S8"/>
<keyword evidence="4" id="KW-1185">Reference proteome</keyword>
<dbReference type="GO" id="GO:0000776">
    <property type="term" value="C:kinetochore"/>
    <property type="evidence" value="ECO:0007669"/>
    <property type="project" value="TreeGrafter"/>
</dbReference>
<proteinExistence type="predicted"/>
<accession>A0A0D2B5S8</accession>
<feature type="region of interest" description="Disordered" evidence="1">
    <location>
        <begin position="1"/>
        <end position="89"/>
    </location>
</feature>
<dbReference type="Pfam" id="PF01585">
    <property type="entry name" value="G-patch"/>
    <property type="match status" value="1"/>
</dbReference>
<evidence type="ECO:0000259" key="2">
    <source>
        <dbReference type="PROSITE" id="PS50174"/>
    </source>
</evidence>
<evidence type="ECO:0000313" key="3">
    <source>
        <dbReference type="EMBL" id="KIW47621.1"/>
    </source>
</evidence>
<name>A0A0D2B5S8_9EURO</name>
<dbReference type="RefSeq" id="XP_016267837.1">
    <property type="nucleotide sequence ID" value="XM_016400784.1"/>
</dbReference>
<protein>
    <recommendedName>
        <fullName evidence="2">G-patch domain-containing protein</fullName>
    </recommendedName>
</protein>
<dbReference type="SMART" id="SM00443">
    <property type="entry name" value="G_patch"/>
    <property type="match status" value="1"/>
</dbReference>
<dbReference type="InterPro" id="IPR025239">
    <property type="entry name" value="DUF4187"/>
</dbReference>
<evidence type="ECO:0000313" key="4">
    <source>
        <dbReference type="Proteomes" id="UP000053342"/>
    </source>
</evidence>
<dbReference type="PROSITE" id="PS50174">
    <property type="entry name" value="G_PATCH"/>
    <property type="match status" value="1"/>
</dbReference>
<dbReference type="Pfam" id="PF13821">
    <property type="entry name" value="DUF4187"/>
    <property type="match status" value="1"/>
</dbReference>
<reference evidence="3 4" key="1">
    <citation type="submission" date="2015-01" db="EMBL/GenBank/DDBJ databases">
        <title>The Genome Sequence of Exophiala oligosperma CBS72588.</title>
        <authorList>
            <consortium name="The Broad Institute Genomics Platform"/>
            <person name="Cuomo C."/>
            <person name="de Hoog S."/>
            <person name="Gorbushina A."/>
            <person name="Stielow B."/>
            <person name="Teixiera M."/>
            <person name="Abouelleil A."/>
            <person name="Chapman S.B."/>
            <person name="Priest M."/>
            <person name="Young S.K."/>
            <person name="Wortman J."/>
            <person name="Nusbaum C."/>
            <person name="Birren B."/>
        </authorList>
    </citation>
    <scope>NUCLEOTIDE SEQUENCE [LARGE SCALE GENOMIC DNA]</scope>
    <source>
        <strain evidence="3 4">CBS 72588</strain>
    </source>
</reference>
<dbReference type="PANTHER" id="PTHR21032:SF0">
    <property type="entry name" value="G PATCH DOMAIN-CONTAINING PROTEIN 11"/>
    <property type="match status" value="1"/>
</dbReference>
<dbReference type="PANTHER" id="PTHR21032">
    <property type="entry name" value="G PATCH DOMAIN-CONTAINING PROTEIN 11"/>
    <property type="match status" value="1"/>
</dbReference>
<dbReference type="InterPro" id="IPR039249">
    <property type="entry name" value="GPATCH11"/>
</dbReference>
<feature type="compositionally biased region" description="Acidic residues" evidence="1">
    <location>
        <begin position="197"/>
        <end position="206"/>
    </location>
</feature>
<dbReference type="InterPro" id="IPR000467">
    <property type="entry name" value="G_patch_dom"/>
</dbReference>
<feature type="compositionally biased region" description="Polar residues" evidence="1">
    <location>
        <begin position="1"/>
        <end position="13"/>
    </location>
</feature>
<dbReference type="GeneID" id="27352375"/>
<feature type="compositionally biased region" description="Basic and acidic residues" evidence="1">
    <location>
        <begin position="115"/>
        <end position="184"/>
    </location>
</feature>
<feature type="region of interest" description="Disordered" evidence="1">
    <location>
        <begin position="254"/>
        <end position="285"/>
    </location>
</feature>
<sequence length="347" mass="40290">MLQTRRCQRSISSPGEMASKNDTSVEDEDDYMNMTFEESAASKKTETLTQRKKRLAREAEIKGRPKSKAELAEEERKKRDAALNSTTMDTSSKGFKMMAALGYKPGTALGVSRAAESETKDDRLLEPIGLEMKDSRSGIGADAEKKRKFREEMEAHAEVEKKQKVEAGDFRERQQKEREEKRMEGQMWGAMKVCERLEDEDEDEDAKDSSSGENGDAVKPRRTTKPLKSVNVLWRTLVKQRLINERDRRMRYDLQQSLSRRPDYNDPDEEKEDAMALGRRAETEEVDVDIDEEDEELDEFATLEVSERLTKLVSYLRERWNYCFWCKFRYPDKEMEGCPGLTEEDHD</sequence>
<dbReference type="AlphaFoldDB" id="A0A0D2B5S8"/>
<feature type="compositionally biased region" description="Basic and acidic residues" evidence="1">
    <location>
        <begin position="56"/>
        <end position="81"/>
    </location>
</feature>
<feature type="domain" description="G-patch" evidence="2">
    <location>
        <begin position="90"/>
        <end position="144"/>
    </location>
</feature>
<evidence type="ECO:0000256" key="1">
    <source>
        <dbReference type="SAM" id="MobiDB-lite"/>
    </source>
</evidence>
<dbReference type="EMBL" id="KN847332">
    <property type="protein sequence ID" value="KIW47621.1"/>
    <property type="molecule type" value="Genomic_DNA"/>
</dbReference>
<organism evidence="3 4">
    <name type="scientific">Exophiala oligosperma</name>
    <dbReference type="NCBI Taxonomy" id="215243"/>
    <lineage>
        <taxon>Eukaryota</taxon>
        <taxon>Fungi</taxon>
        <taxon>Dikarya</taxon>
        <taxon>Ascomycota</taxon>
        <taxon>Pezizomycotina</taxon>
        <taxon>Eurotiomycetes</taxon>
        <taxon>Chaetothyriomycetidae</taxon>
        <taxon>Chaetothyriales</taxon>
        <taxon>Herpotrichiellaceae</taxon>
        <taxon>Exophiala</taxon>
    </lineage>
</organism>
<dbReference type="GO" id="GO:0003676">
    <property type="term" value="F:nucleic acid binding"/>
    <property type="evidence" value="ECO:0007669"/>
    <property type="project" value="InterPro"/>
</dbReference>
<dbReference type="OrthoDB" id="786951at2759"/>
<dbReference type="Proteomes" id="UP000053342">
    <property type="component" value="Unassembled WGS sequence"/>
</dbReference>
<dbReference type="VEuPathDB" id="FungiDB:PV06_00301"/>
<dbReference type="SMART" id="SM01173">
    <property type="entry name" value="DUF4187"/>
    <property type="match status" value="1"/>
</dbReference>
<feature type="region of interest" description="Disordered" evidence="1">
    <location>
        <begin position="112"/>
        <end position="224"/>
    </location>
</feature>